<keyword evidence="4" id="KW-1185">Reference proteome</keyword>
<gene>
    <name evidence="3" type="ORF">DX130_03855</name>
</gene>
<keyword evidence="1" id="KW-0812">Transmembrane</keyword>
<comment type="caution">
    <text evidence="3">The sequence shown here is derived from an EMBL/GenBank/DDBJ whole genome shotgun (WGS) entry which is preliminary data.</text>
</comment>
<dbReference type="RefSeq" id="WP_116042977.1">
    <property type="nucleotide sequence ID" value="NZ_QUBQ01000001.1"/>
</dbReference>
<dbReference type="AlphaFoldDB" id="A0A371PJ80"/>
<evidence type="ECO:0000259" key="2">
    <source>
        <dbReference type="Pfam" id="PF22599"/>
    </source>
</evidence>
<dbReference type="EMBL" id="QUBQ01000001">
    <property type="protein sequence ID" value="REK76203.1"/>
    <property type="molecule type" value="Genomic_DNA"/>
</dbReference>
<dbReference type="Proteomes" id="UP000261905">
    <property type="component" value="Unassembled WGS sequence"/>
</dbReference>
<name>A0A371PJ80_9BACL</name>
<evidence type="ECO:0000313" key="3">
    <source>
        <dbReference type="EMBL" id="REK76203.1"/>
    </source>
</evidence>
<evidence type="ECO:0000313" key="4">
    <source>
        <dbReference type="Proteomes" id="UP000261905"/>
    </source>
</evidence>
<keyword evidence="1" id="KW-0472">Membrane</keyword>
<dbReference type="Gene3D" id="3.30.1360.200">
    <property type="match status" value="1"/>
</dbReference>
<proteinExistence type="predicted"/>
<dbReference type="OrthoDB" id="9805019at2"/>
<dbReference type="InterPro" id="IPR054384">
    <property type="entry name" value="SecDF_P1_head"/>
</dbReference>
<dbReference type="PROSITE" id="PS51257">
    <property type="entry name" value="PROKAR_LIPOPROTEIN"/>
    <property type="match status" value="1"/>
</dbReference>
<reference evidence="3 4" key="1">
    <citation type="submission" date="2018-08" db="EMBL/GenBank/DDBJ databases">
        <title>Paenibacillus sp. M4BSY-1, whole genome shotgun sequence.</title>
        <authorList>
            <person name="Tuo L."/>
        </authorList>
    </citation>
    <scope>NUCLEOTIDE SEQUENCE [LARGE SCALE GENOMIC DNA]</scope>
    <source>
        <strain evidence="3 4">M4BSY-1</strain>
    </source>
</reference>
<organism evidence="3 4">
    <name type="scientific">Paenibacillus paeoniae</name>
    <dbReference type="NCBI Taxonomy" id="2292705"/>
    <lineage>
        <taxon>Bacteria</taxon>
        <taxon>Bacillati</taxon>
        <taxon>Bacillota</taxon>
        <taxon>Bacilli</taxon>
        <taxon>Bacillales</taxon>
        <taxon>Paenibacillaceae</taxon>
        <taxon>Paenibacillus</taxon>
    </lineage>
</organism>
<protein>
    <recommendedName>
        <fullName evidence="2">SecDF P1 head subdomain domain-containing protein</fullName>
    </recommendedName>
</protein>
<accession>A0A371PJ80</accession>
<feature type="domain" description="SecDF P1 head subdomain" evidence="2">
    <location>
        <begin position="135"/>
        <end position="216"/>
    </location>
</feature>
<dbReference type="Gene3D" id="3.30.70.3400">
    <property type="match status" value="1"/>
</dbReference>
<dbReference type="Pfam" id="PF22599">
    <property type="entry name" value="SecDF_P1_head"/>
    <property type="match status" value="1"/>
</dbReference>
<evidence type="ECO:0000256" key="1">
    <source>
        <dbReference type="SAM" id="Phobius"/>
    </source>
</evidence>
<keyword evidence="1" id="KW-1133">Transmembrane helix</keyword>
<sequence>MHLNRIAVYITIITMLMGVSACANPGFGNKNQTGSDEAFEIMYEARSLEDDDSVINKESLLDIAIVMEQLIVKAGKEKPEISIAGDNRIRVSLSESNGDELNEIKEVINKSFTLNLRNSKGVIEMDRYDFTRNQARVVYDFDNNPGVVTDFTDAAKFEELTTRLMGQSVTINMGDFELTQLLINAPITEGTALITAQSTYDQAKDLARMINVGALPFELKELTRKR</sequence>
<feature type="transmembrane region" description="Helical" evidence="1">
    <location>
        <begin position="6"/>
        <end position="27"/>
    </location>
</feature>